<dbReference type="EMBL" id="CP104003">
    <property type="protein sequence ID" value="UWM54392.1"/>
    <property type="molecule type" value="Genomic_DNA"/>
</dbReference>
<feature type="transmembrane region" description="Helical" evidence="2">
    <location>
        <begin position="106"/>
        <end position="128"/>
    </location>
</feature>
<proteinExistence type="predicted"/>
<keyword evidence="5" id="KW-1185">Reference proteome</keyword>
<feature type="transmembrane region" description="Helical" evidence="2">
    <location>
        <begin position="134"/>
        <end position="157"/>
    </location>
</feature>
<keyword evidence="2" id="KW-0812">Transmembrane</keyword>
<dbReference type="Proteomes" id="UP001057580">
    <property type="component" value="Chromosome"/>
</dbReference>
<dbReference type="Pfam" id="PF26496">
    <property type="entry name" value="DUF8163"/>
    <property type="match status" value="1"/>
</dbReference>
<reference evidence="4" key="1">
    <citation type="submission" date="2022-09" db="EMBL/GenBank/DDBJ databases">
        <title>Diverse halophilic archaea isolated from saline environments.</title>
        <authorList>
            <person name="Cui H.-L."/>
        </authorList>
    </citation>
    <scope>NUCLEOTIDE SEQUENCE</scope>
    <source>
        <strain evidence="4">ZS-35-S2</strain>
    </source>
</reference>
<sequence>MSVPSPDQRSSGWPPTPRLTVLELAGAGVFSLTLAVTVDQVWLAAGVGVLLLTELYGGEFGFLFGSVVLGAAGVADRPWVLLLTAVGLLSILVEPAVLFDEPRVSLPAFVGGFLAIASTGVVWTVLPWNSSPTLSIATVVGYVALVGAILVAIGRWYEIRVLPARTTFGTGDGWRFRGPIPDSEERAVDALSSSPTAAHVDDTSGGEGR</sequence>
<evidence type="ECO:0000313" key="5">
    <source>
        <dbReference type="Proteomes" id="UP001057580"/>
    </source>
</evidence>
<dbReference type="KEGG" id="ssai:N0B31_20020"/>
<keyword evidence="2" id="KW-0472">Membrane</keyword>
<evidence type="ECO:0000313" key="4">
    <source>
        <dbReference type="EMBL" id="UWM54392.1"/>
    </source>
</evidence>
<dbReference type="GeneID" id="74944760"/>
<evidence type="ECO:0000256" key="2">
    <source>
        <dbReference type="SAM" id="Phobius"/>
    </source>
</evidence>
<feature type="transmembrane region" description="Helical" evidence="2">
    <location>
        <begin position="20"/>
        <end position="43"/>
    </location>
</feature>
<accession>A0A9E7UAT8</accession>
<gene>
    <name evidence="4" type="ORF">N0B31_20020</name>
</gene>
<feature type="transmembrane region" description="Helical" evidence="2">
    <location>
        <begin position="79"/>
        <end position="99"/>
    </location>
</feature>
<keyword evidence="2" id="KW-1133">Transmembrane helix</keyword>
<feature type="domain" description="DUF8163" evidence="3">
    <location>
        <begin position="15"/>
        <end position="147"/>
    </location>
</feature>
<organism evidence="4 5">
    <name type="scientific">Salinirubellus salinus</name>
    <dbReference type="NCBI Taxonomy" id="1364945"/>
    <lineage>
        <taxon>Archaea</taxon>
        <taxon>Methanobacteriati</taxon>
        <taxon>Methanobacteriota</taxon>
        <taxon>Stenosarchaea group</taxon>
        <taxon>Halobacteria</taxon>
        <taxon>Halobacteriales</taxon>
        <taxon>Natronomonadaceae</taxon>
        <taxon>Salinirubellus</taxon>
    </lineage>
</organism>
<dbReference type="AlphaFoldDB" id="A0A9E7UAT8"/>
<name>A0A9E7UAT8_9EURY</name>
<protein>
    <recommendedName>
        <fullName evidence="3">DUF8163 domain-containing protein</fullName>
    </recommendedName>
</protein>
<evidence type="ECO:0000259" key="3">
    <source>
        <dbReference type="Pfam" id="PF26496"/>
    </source>
</evidence>
<dbReference type="InterPro" id="IPR058477">
    <property type="entry name" value="DUF8163"/>
</dbReference>
<evidence type="ECO:0000256" key="1">
    <source>
        <dbReference type="SAM" id="MobiDB-lite"/>
    </source>
</evidence>
<dbReference type="RefSeq" id="WP_260593412.1">
    <property type="nucleotide sequence ID" value="NZ_CP104003.1"/>
</dbReference>
<feature type="region of interest" description="Disordered" evidence="1">
    <location>
        <begin position="187"/>
        <end position="209"/>
    </location>
</feature>